<gene>
    <name evidence="9" type="ORF">IW256_001406</name>
</gene>
<evidence type="ECO:0000259" key="8">
    <source>
        <dbReference type="PROSITE" id="PS50203"/>
    </source>
</evidence>
<dbReference type="PROSITE" id="PS00139">
    <property type="entry name" value="THIOL_PROTEASE_CYS"/>
    <property type="match status" value="1"/>
</dbReference>
<dbReference type="Proteomes" id="UP000614047">
    <property type="component" value="Unassembled WGS sequence"/>
</dbReference>
<keyword evidence="4 5" id="KW-0788">Thiol protease</keyword>
<sequence>MRPPDDRGEGAAGYLAVVLLIVTVAGVVVSSGIPRDIVAGIKGAVCGLAQDRECEGERRPGDSTTAAPVDDGKEWSGNPLPVGRDEWGNRPTDGLRKPPDPTEEEIRRGKEVAGQIRGHLDDDFAWHKPWTWGGDDSPDPRDALSRMSPGELNALFGELSDDEIRRLLDMEGVPEILKVRADQYLLRRLEEIEPHSIEPGVPARKSGGNESTNPITRHEYMTGPLFGESGRPSLIDVNQGALGDCWWMAGLGALAHTGKGREVLEGMITQNANGTYTVRFPDGESVTVTSSFVRRQDGSVAYAQPAPALWPLIMEKALAEKEGGYKEIDGGRAGEGMEILTGKPGSEHDAEDVTRSDLERWLKEGKAVTVATFSKDGAAKIDAYQAGRIYAYHSYVVRGFTGDGKVLLYNPWGYSHASVTMEEFNNLLRRVDVNDIG</sequence>
<dbReference type="SUPFAM" id="SSF54001">
    <property type="entry name" value="Cysteine proteinases"/>
    <property type="match status" value="1"/>
</dbReference>
<keyword evidence="7" id="KW-1133">Transmembrane helix</keyword>
<keyword evidence="2 5" id="KW-0645">Protease</keyword>
<keyword evidence="3 5" id="KW-0378">Hydrolase</keyword>
<accession>A0A931DIE2</accession>
<dbReference type="GO" id="GO:0004198">
    <property type="term" value="F:calcium-dependent cysteine-type endopeptidase activity"/>
    <property type="evidence" value="ECO:0007669"/>
    <property type="project" value="InterPro"/>
</dbReference>
<evidence type="ECO:0000313" key="10">
    <source>
        <dbReference type="Proteomes" id="UP000614047"/>
    </source>
</evidence>
<keyword evidence="7" id="KW-0812">Transmembrane</keyword>
<dbReference type="AlphaFoldDB" id="A0A931DIE2"/>
<dbReference type="InterPro" id="IPR038765">
    <property type="entry name" value="Papain-like_cys_pep_sf"/>
</dbReference>
<feature type="region of interest" description="Disordered" evidence="6">
    <location>
        <begin position="53"/>
        <end position="114"/>
    </location>
</feature>
<dbReference type="EMBL" id="JADOUA010000001">
    <property type="protein sequence ID" value="MBG6087293.1"/>
    <property type="molecule type" value="Genomic_DNA"/>
</dbReference>
<comment type="caution">
    <text evidence="9">The sequence shown here is derived from an EMBL/GenBank/DDBJ whole genome shotgun (WGS) entry which is preliminary data.</text>
</comment>
<feature type="transmembrane region" description="Helical" evidence="7">
    <location>
        <begin position="12"/>
        <end position="33"/>
    </location>
</feature>
<organism evidence="9 10">
    <name type="scientific">Actinomadura viridis</name>
    <dbReference type="NCBI Taxonomy" id="58110"/>
    <lineage>
        <taxon>Bacteria</taxon>
        <taxon>Bacillati</taxon>
        <taxon>Actinomycetota</taxon>
        <taxon>Actinomycetes</taxon>
        <taxon>Streptosporangiales</taxon>
        <taxon>Thermomonosporaceae</taxon>
        <taxon>Actinomadura</taxon>
    </lineage>
</organism>
<evidence type="ECO:0000256" key="6">
    <source>
        <dbReference type="SAM" id="MobiDB-lite"/>
    </source>
</evidence>
<feature type="active site" evidence="5">
    <location>
        <position position="410"/>
    </location>
</feature>
<dbReference type="InterPro" id="IPR000169">
    <property type="entry name" value="Pept_cys_AS"/>
</dbReference>
<dbReference type="RefSeq" id="WP_197010180.1">
    <property type="nucleotide sequence ID" value="NZ_BAABES010000006.1"/>
</dbReference>
<keyword evidence="7" id="KW-0472">Membrane</keyword>
<dbReference type="InterPro" id="IPR001300">
    <property type="entry name" value="Peptidase_C2_calpain_cat"/>
</dbReference>
<dbReference type="PANTHER" id="PTHR10183">
    <property type="entry name" value="CALPAIN"/>
    <property type="match status" value="1"/>
</dbReference>
<dbReference type="Pfam" id="PF00648">
    <property type="entry name" value="Peptidase_C2"/>
    <property type="match status" value="1"/>
</dbReference>
<keyword evidence="10" id="KW-1185">Reference proteome</keyword>
<evidence type="ECO:0000256" key="4">
    <source>
        <dbReference type="ARBA" id="ARBA00022807"/>
    </source>
</evidence>
<evidence type="ECO:0000256" key="7">
    <source>
        <dbReference type="SAM" id="Phobius"/>
    </source>
</evidence>
<dbReference type="InterPro" id="IPR022684">
    <property type="entry name" value="Calpain_cysteine_protease"/>
</dbReference>
<dbReference type="GO" id="GO:0006508">
    <property type="term" value="P:proteolysis"/>
    <property type="evidence" value="ECO:0007669"/>
    <property type="project" value="UniProtKB-KW"/>
</dbReference>
<evidence type="ECO:0000256" key="3">
    <source>
        <dbReference type="ARBA" id="ARBA00022801"/>
    </source>
</evidence>
<reference evidence="9" key="1">
    <citation type="submission" date="2020-11" db="EMBL/GenBank/DDBJ databases">
        <title>Sequencing the genomes of 1000 actinobacteria strains.</title>
        <authorList>
            <person name="Klenk H.-P."/>
        </authorList>
    </citation>
    <scope>NUCLEOTIDE SEQUENCE</scope>
    <source>
        <strain evidence="9">DSM 43175</strain>
    </source>
</reference>
<feature type="active site" evidence="5">
    <location>
        <position position="393"/>
    </location>
</feature>
<evidence type="ECO:0000256" key="2">
    <source>
        <dbReference type="ARBA" id="ARBA00022670"/>
    </source>
</evidence>
<evidence type="ECO:0000256" key="5">
    <source>
        <dbReference type="PROSITE-ProRule" id="PRU00239"/>
    </source>
</evidence>
<name>A0A931DIE2_9ACTN</name>
<protein>
    <recommendedName>
        <fullName evidence="8">Calpain catalytic domain-containing protein</fullName>
    </recommendedName>
</protein>
<proteinExistence type="inferred from homology"/>
<dbReference type="SMART" id="SM00230">
    <property type="entry name" value="CysPc"/>
    <property type="match status" value="1"/>
</dbReference>
<comment type="similarity">
    <text evidence="1">Belongs to the peptidase C2 family.</text>
</comment>
<dbReference type="PRINTS" id="PR00704">
    <property type="entry name" value="CALPAIN"/>
</dbReference>
<feature type="compositionally biased region" description="Basic and acidic residues" evidence="6">
    <location>
        <begin position="83"/>
        <end position="111"/>
    </location>
</feature>
<dbReference type="PROSITE" id="PS50203">
    <property type="entry name" value="CALPAIN_CAT"/>
    <property type="match status" value="1"/>
</dbReference>
<feature type="active site" evidence="5">
    <location>
        <position position="245"/>
    </location>
</feature>
<evidence type="ECO:0000256" key="1">
    <source>
        <dbReference type="ARBA" id="ARBA00007623"/>
    </source>
</evidence>
<evidence type="ECO:0000313" key="9">
    <source>
        <dbReference type="EMBL" id="MBG6087293.1"/>
    </source>
</evidence>
<feature type="domain" description="Calpain catalytic" evidence="8">
    <location>
        <begin position="218"/>
        <end position="413"/>
    </location>
</feature>
<dbReference type="PANTHER" id="PTHR10183:SF379">
    <property type="entry name" value="CALPAIN-5"/>
    <property type="match status" value="1"/>
</dbReference>